<protein>
    <submittedName>
        <fullName evidence="2">Uncharacterized protein</fullName>
    </submittedName>
</protein>
<keyword evidence="1" id="KW-1133">Transmembrane helix</keyword>
<feature type="transmembrane region" description="Helical" evidence="1">
    <location>
        <begin position="20"/>
        <end position="43"/>
    </location>
</feature>
<feature type="non-terminal residue" evidence="2">
    <location>
        <position position="77"/>
    </location>
</feature>
<reference evidence="2" key="1">
    <citation type="submission" date="2016-05" db="EMBL/GenBank/DDBJ databases">
        <authorList>
            <person name="Lavstsen T."/>
            <person name="Jespersen J.S."/>
        </authorList>
    </citation>
    <scope>NUCLEOTIDE SEQUENCE</scope>
    <source>
        <tissue evidence="2">Brain</tissue>
    </source>
</reference>
<keyword evidence="1" id="KW-0812">Transmembrane</keyword>
<evidence type="ECO:0000256" key="1">
    <source>
        <dbReference type="SAM" id="Phobius"/>
    </source>
</evidence>
<proteinExistence type="predicted"/>
<accession>A0A1A8PFX7</accession>
<feature type="non-terminal residue" evidence="2">
    <location>
        <position position="1"/>
    </location>
</feature>
<dbReference type="EMBL" id="HAEI01002383">
    <property type="protein sequence ID" value="SBR80128.1"/>
    <property type="molecule type" value="Transcribed_RNA"/>
</dbReference>
<gene>
    <name evidence="2" type="primary">Nfu_g_1_004470</name>
</gene>
<evidence type="ECO:0000313" key="2">
    <source>
        <dbReference type="EMBL" id="SBR80128.1"/>
    </source>
</evidence>
<organism evidence="2">
    <name type="scientific">Nothobranchius rachovii</name>
    <name type="common">bluefin notho</name>
    <dbReference type="NCBI Taxonomy" id="451742"/>
    <lineage>
        <taxon>Eukaryota</taxon>
        <taxon>Metazoa</taxon>
        <taxon>Chordata</taxon>
        <taxon>Craniata</taxon>
        <taxon>Vertebrata</taxon>
        <taxon>Euteleostomi</taxon>
        <taxon>Actinopterygii</taxon>
        <taxon>Neopterygii</taxon>
        <taxon>Teleostei</taxon>
        <taxon>Neoteleostei</taxon>
        <taxon>Acanthomorphata</taxon>
        <taxon>Ovalentaria</taxon>
        <taxon>Atherinomorphae</taxon>
        <taxon>Cyprinodontiformes</taxon>
        <taxon>Nothobranchiidae</taxon>
        <taxon>Nothobranchius</taxon>
    </lineage>
</organism>
<keyword evidence="1" id="KW-0472">Membrane</keyword>
<reference evidence="2" key="2">
    <citation type="submission" date="2016-06" db="EMBL/GenBank/DDBJ databases">
        <title>The genome of a short-lived fish provides insights into sex chromosome evolution and the genetic control of aging.</title>
        <authorList>
            <person name="Reichwald K."/>
            <person name="Felder M."/>
            <person name="Petzold A."/>
            <person name="Koch P."/>
            <person name="Groth M."/>
            <person name="Platzer M."/>
        </authorList>
    </citation>
    <scope>NUCLEOTIDE SEQUENCE</scope>
    <source>
        <tissue evidence="2">Brain</tissue>
    </source>
</reference>
<name>A0A1A8PFX7_9TELE</name>
<sequence>NLQPDLLLFHYVFAKANCSLFIIYVTCLSSCAFVVFVVFLLTIDVDICPQARHASSVLKGVRPKMGGHGGIFPINVR</sequence>
<dbReference type="AlphaFoldDB" id="A0A1A8PFX7"/>